<dbReference type="EMBL" id="JAOYFB010000037">
    <property type="protein sequence ID" value="KAK4024361.1"/>
    <property type="molecule type" value="Genomic_DNA"/>
</dbReference>
<comment type="caution">
    <text evidence="1">The sequence shown here is derived from an EMBL/GenBank/DDBJ whole genome shotgun (WGS) entry which is preliminary data.</text>
</comment>
<name>A0ABR0AGX4_9CRUS</name>
<accession>A0ABR0AGX4</accession>
<gene>
    <name evidence="1" type="ORF">OUZ56_009783</name>
</gene>
<proteinExistence type="predicted"/>
<dbReference type="Proteomes" id="UP001234178">
    <property type="component" value="Unassembled WGS sequence"/>
</dbReference>
<organism evidence="1 2">
    <name type="scientific">Daphnia magna</name>
    <dbReference type="NCBI Taxonomy" id="35525"/>
    <lineage>
        <taxon>Eukaryota</taxon>
        <taxon>Metazoa</taxon>
        <taxon>Ecdysozoa</taxon>
        <taxon>Arthropoda</taxon>
        <taxon>Crustacea</taxon>
        <taxon>Branchiopoda</taxon>
        <taxon>Diplostraca</taxon>
        <taxon>Cladocera</taxon>
        <taxon>Anomopoda</taxon>
        <taxon>Daphniidae</taxon>
        <taxon>Daphnia</taxon>
    </lineage>
</organism>
<protein>
    <submittedName>
        <fullName evidence="1">Uncharacterized protein</fullName>
    </submittedName>
</protein>
<evidence type="ECO:0000313" key="1">
    <source>
        <dbReference type="EMBL" id="KAK4024361.1"/>
    </source>
</evidence>
<keyword evidence="2" id="KW-1185">Reference proteome</keyword>
<sequence>MFYVPYETTSLGFWRTQTVSITKASTALAYRYQACHAKWVIGRSRDCDAGDLVRIQFQEFIQARLALADLA</sequence>
<reference evidence="1 2" key="1">
    <citation type="journal article" date="2023" name="Nucleic Acids Res.">
        <title>The hologenome of Daphnia magna reveals possible DNA methylation and microbiome-mediated evolution of the host genome.</title>
        <authorList>
            <person name="Chaturvedi A."/>
            <person name="Li X."/>
            <person name="Dhandapani V."/>
            <person name="Marshall H."/>
            <person name="Kissane S."/>
            <person name="Cuenca-Cambronero M."/>
            <person name="Asole G."/>
            <person name="Calvet F."/>
            <person name="Ruiz-Romero M."/>
            <person name="Marangio P."/>
            <person name="Guigo R."/>
            <person name="Rago D."/>
            <person name="Mirbahai L."/>
            <person name="Eastwood N."/>
            <person name="Colbourne J.K."/>
            <person name="Zhou J."/>
            <person name="Mallon E."/>
            <person name="Orsini L."/>
        </authorList>
    </citation>
    <scope>NUCLEOTIDE SEQUENCE [LARGE SCALE GENOMIC DNA]</scope>
    <source>
        <strain evidence="1">LRV0_1</strain>
    </source>
</reference>
<evidence type="ECO:0000313" key="2">
    <source>
        <dbReference type="Proteomes" id="UP001234178"/>
    </source>
</evidence>